<reference evidence="2" key="1">
    <citation type="submission" date="2022-11" db="UniProtKB">
        <authorList>
            <consortium name="WormBaseParasite"/>
        </authorList>
    </citation>
    <scope>IDENTIFICATION</scope>
</reference>
<evidence type="ECO:0000313" key="2">
    <source>
        <dbReference type="WBParaSite" id="nRc.2.0.1.t06330-RA"/>
    </source>
</evidence>
<protein>
    <submittedName>
        <fullName evidence="2">Uncharacterized protein</fullName>
    </submittedName>
</protein>
<accession>A0A915HWZ1</accession>
<sequence>MLPDKFRRYEIKKEKKWMEKVSFIVLISSVSQLGNRKAMVCKMTKEYEQERRDSNHKNENDIIV</sequence>
<name>A0A915HWZ1_ROMCU</name>
<keyword evidence="1" id="KW-1185">Reference proteome</keyword>
<proteinExistence type="predicted"/>
<dbReference type="AlphaFoldDB" id="A0A915HWZ1"/>
<evidence type="ECO:0000313" key="1">
    <source>
        <dbReference type="Proteomes" id="UP000887565"/>
    </source>
</evidence>
<dbReference type="WBParaSite" id="nRc.2.0.1.t06330-RA">
    <property type="protein sequence ID" value="nRc.2.0.1.t06330-RA"/>
    <property type="gene ID" value="nRc.2.0.1.g06330"/>
</dbReference>
<organism evidence="1 2">
    <name type="scientific">Romanomermis culicivorax</name>
    <name type="common">Nematode worm</name>
    <dbReference type="NCBI Taxonomy" id="13658"/>
    <lineage>
        <taxon>Eukaryota</taxon>
        <taxon>Metazoa</taxon>
        <taxon>Ecdysozoa</taxon>
        <taxon>Nematoda</taxon>
        <taxon>Enoplea</taxon>
        <taxon>Dorylaimia</taxon>
        <taxon>Mermithida</taxon>
        <taxon>Mermithoidea</taxon>
        <taxon>Mermithidae</taxon>
        <taxon>Romanomermis</taxon>
    </lineage>
</organism>
<dbReference type="Proteomes" id="UP000887565">
    <property type="component" value="Unplaced"/>
</dbReference>